<dbReference type="InterPro" id="IPR023674">
    <property type="entry name" value="Ribosomal_uL1-like"/>
</dbReference>
<dbReference type="InterPro" id="IPR016095">
    <property type="entry name" value="Ribosomal_uL1_3-a/b-sand"/>
</dbReference>
<evidence type="ECO:0000256" key="10">
    <source>
        <dbReference type="RuleBase" id="RU000659"/>
    </source>
</evidence>
<protein>
    <recommendedName>
        <fullName evidence="8 9">Large ribosomal subunit protein uL1</fullName>
    </recommendedName>
</protein>
<dbReference type="AlphaFoldDB" id="A0A0S8GAK3"/>
<comment type="function">
    <text evidence="9">Binds directly to 23S rRNA. The L1 stalk is quite mobile in the ribosome, and is involved in E site tRNA release.</text>
</comment>
<comment type="caution">
    <text evidence="11">The sequence shown here is derived from an EMBL/GenBank/DDBJ whole genome shotgun (WGS) entry which is preliminary data.</text>
</comment>
<comment type="similarity">
    <text evidence="1 9 10">Belongs to the universal ribosomal protein uL1 family.</text>
</comment>
<dbReference type="GO" id="GO:0019843">
    <property type="term" value="F:rRNA binding"/>
    <property type="evidence" value="ECO:0007669"/>
    <property type="project" value="UniProtKB-UniRule"/>
</dbReference>
<name>A0A0S8GAK3_UNCW3</name>
<dbReference type="NCBIfam" id="TIGR01169">
    <property type="entry name" value="rplA_bact"/>
    <property type="match status" value="1"/>
</dbReference>
<comment type="function">
    <text evidence="9">Protein L1 is also a translational repressor protein, it controls the translation of the L11 operon by binding to its mRNA.</text>
</comment>
<gene>
    <name evidence="9" type="primary">rplA</name>
    <name evidence="11" type="ORF">AMJ87_09435</name>
</gene>
<evidence type="ECO:0000256" key="5">
    <source>
        <dbReference type="ARBA" id="ARBA00022884"/>
    </source>
</evidence>
<dbReference type="GO" id="GO:0006417">
    <property type="term" value="P:regulation of translation"/>
    <property type="evidence" value="ECO:0007669"/>
    <property type="project" value="UniProtKB-KW"/>
</dbReference>
<keyword evidence="5 9" id="KW-0694">RNA-binding</keyword>
<evidence type="ECO:0000313" key="11">
    <source>
        <dbReference type="EMBL" id="KPK70069.1"/>
    </source>
</evidence>
<dbReference type="GO" id="GO:0015934">
    <property type="term" value="C:large ribosomal subunit"/>
    <property type="evidence" value="ECO:0007669"/>
    <property type="project" value="InterPro"/>
</dbReference>
<keyword evidence="9" id="KW-0820">tRNA-binding</keyword>
<keyword evidence="2 9" id="KW-0678">Repressor</keyword>
<evidence type="ECO:0000256" key="8">
    <source>
        <dbReference type="ARBA" id="ARBA00035241"/>
    </source>
</evidence>
<evidence type="ECO:0000256" key="4">
    <source>
        <dbReference type="ARBA" id="ARBA00022845"/>
    </source>
</evidence>
<dbReference type="HAMAP" id="MF_01318_B">
    <property type="entry name" value="Ribosomal_uL1_B"/>
    <property type="match status" value="1"/>
</dbReference>
<dbReference type="InterPro" id="IPR028364">
    <property type="entry name" value="Ribosomal_uL1/biogenesis"/>
</dbReference>
<evidence type="ECO:0000256" key="9">
    <source>
        <dbReference type="HAMAP-Rule" id="MF_01318"/>
    </source>
</evidence>
<dbReference type="Pfam" id="PF00687">
    <property type="entry name" value="Ribosomal_L1"/>
    <property type="match status" value="1"/>
</dbReference>
<organism evidence="11 12">
    <name type="scientific">candidate division WOR_3 bacterium SM23_60</name>
    <dbReference type="NCBI Taxonomy" id="1703780"/>
    <lineage>
        <taxon>Bacteria</taxon>
        <taxon>Bacteria division WOR-3</taxon>
    </lineage>
</organism>
<dbReference type="SUPFAM" id="SSF56808">
    <property type="entry name" value="Ribosomal protein L1"/>
    <property type="match status" value="1"/>
</dbReference>
<dbReference type="CDD" id="cd00403">
    <property type="entry name" value="Ribosomal_L1"/>
    <property type="match status" value="1"/>
</dbReference>
<evidence type="ECO:0000256" key="7">
    <source>
        <dbReference type="ARBA" id="ARBA00023274"/>
    </source>
</evidence>
<dbReference type="GO" id="GO:0000049">
    <property type="term" value="F:tRNA binding"/>
    <property type="evidence" value="ECO:0007669"/>
    <property type="project" value="UniProtKB-KW"/>
</dbReference>
<sequence length="236" mass="25883">MKHSKRFRALKEKIEAKKYMLDEAIEKTKELANAKYDESVDLSIKLNIDPKKTDQFVRGTSNLPHGTGKQRTILVLTKGEKEQEAKDAGADLVGFEEYIEKIKKGWTDIDVIIATPDVMSDVGKLGKILGPKGLMPSPKSGTVTFDVAMQVKALKKGKVEFKTDKTGCVHVSVGRSSFDVSKLRENILTLVEDLLAAKPTSVKGQFLRSMTLSSTIGPGIHLDEKAVLNDARKGGL</sequence>
<dbReference type="PANTHER" id="PTHR36427:SF3">
    <property type="entry name" value="LARGE RIBOSOMAL SUBUNIT PROTEIN UL1M"/>
    <property type="match status" value="1"/>
</dbReference>
<dbReference type="EMBL" id="LJUO01000102">
    <property type="protein sequence ID" value="KPK70069.1"/>
    <property type="molecule type" value="Genomic_DNA"/>
</dbReference>
<keyword evidence="4 9" id="KW-0810">Translation regulation</keyword>
<dbReference type="PROSITE" id="PS01199">
    <property type="entry name" value="RIBOSOMAL_L1"/>
    <property type="match status" value="1"/>
</dbReference>
<dbReference type="InterPro" id="IPR002143">
    <property type="entry name" value="Ribosomal_uL1"/>
</dbReference>
<evidence type="ECO:0000256" key="2">
    <source>
        <dbReference type="ARBA" id="ARBA00022491"/>
    </source>
</evidence>
<dbReference type="InterPro" id="IPR023673">
    <property type="entry name" value="Ribosomal_uL1_CS"/>
</dbReference>
<evidence type="ECO:0000313" key="12">
    <source>
        <dbReference type="Proteomes" id="UP000051096"/>
    </source>
</evidence>
<dbReference type="Proteomes" id="UP000051096">
    <property type="component" value="Unassembled WGS sequence"/>
</dbReference>
<dbReference type="FunFam" id="3.40.50.790:FF:000001">
    <property type="entry name" value="50S ribosomal protein L1"/>
    <property type="match status" value="1"/>
</dbReference>
<keyword evidence="6 9" id="KW-0689">Ribosomal protein</keyword>
<dbReference type="PANTHER" id="PTHR36427">
    <property type="entry name" value="54S RIBOSOMAL PROTEIN L1, MITOCHONDRIAL"/>
    <property type="match status" value="1"/>
</dbReference>
<evidence type="ECO:0000256" key="6">
    <source>
        <dbReference type="ARBA" id="ARBA00022980"/>
    </source>
</evidence>
<accession>A0A0S8GAK3</accession>
<keyword evidence="3 9" id="KW-0699">rRNA-binding</keyword>
<dbReference type="Gene3D" id="3.40.50.790">
    <property type="match status" value="1"/>
</dbReference>
<dbReference type="InterPro" id="IPR005878">
    <property type="entry name" value="Ribosom_uL1_bac-type"/>
</dbReference>
<evidence type="ECO:0000256" key="3">
    <source>
        <dbReference type="ARBA" id="ARBA00022730"/>
    </source>
</evidence>
<proteinExistence type="inferred from homology"/>
<keyword evidence="7 9" id="KW-0687">Ribonucleoprotein</keyword>
<dbReference type="PIRSF" id="PIRSF002155">
    <property type="entry name" value="Ribosomal_L1"/>
    <property type="match status" value="1"/>
</dbReference>
<comment type="subunit">
    <text evidence="9">Part of the 50S ribosomal subunit.</text>
</comment>
<dbReference type="GO" id="GO:0003735">
    <property type="term" value="F:structural constituent of ribosome"/>
    <property type="evidence" value="ECO:0007669"/>
    <property type="project" value="InterPro"/>
</dbReference>
<reference evidence="11 12" key="1">
    <citation type="journal article" date="2015" name="Microbiome">
        <title>Genomic resolution of linkages in carbon, nitrogen, and sulfur cycling among widespread estuary sediment bacteria.</title>
        <authorList>
            <person name="Baker B.J."/>
            <person name="Lazar C.S."/>
            <person name="Teske A.P."/>
            <person name="Dick G.J."/>
        </authorList>
    </citation>
    <scope>NUCLEOTIDE SEQUENCE [LARGE SCALE GENOMIC DNA]</scope>
    <source>
        <strain evidence="11">SM23_60</strain>
    </source>
</reference>
<dbReference type="Gene3D" id="3.30.190.20">
    <property type="match status" value="1"/>
</dbReference>
<dbReference type="PATRIC" id="fig|1703780.3.peg.999"/>
<dbReference type="GO" id="GO:0006412">
    <property type="term" value="P:translation"/>
    <property type="evidence" value="ECO:0007669"/>
    <property type="project" value="UniProtKB-UniRule"/>
</dbReference>
<evidence type="ECO:0000256" key="1">
    <source>
        <dbReference type="ARBA" id="ARBA00010531"/>
    </source>
</evidence>